<evidence type="ECO:0000256" key="9">
    <source>
        <dbReference type="SAM" id="SignalP"/>
    </source>
</evidence>
<evidence type="ECO:0000259" key="10">
    <source>
        <dbReference type="PROSITE" id="PS50866"/>
    </source>
</evidence>
<keyword evidence="4 9" id="KW-0732">Signal</keyword>
<keyword evidence="12" id="KW-1185">Reference proteome</keyword>
<feature type="domain" description="GOLD" evidence="10">
    <location>
        <begin position="43"/>
        <end position="134"/>
    </location>
</feature>
<evidence type="ECO:0000256" key="1">
    <source>
        <dbReference type="ARBA" id="ARBA00004479"/>
    </source>
</evidence>
<name>A0A9D5B8C9_PEA</name>
<dbReference type="PROSITE" id="PS50866">
    <property type="entry name" value="GOLD"/>
    <property type="match status" value="1"/>
</dbReference>
<comment type="caution">
    <text evidence="11">The sequence shown here is derived from an EMBL/GenBank/DDBJ whole genome shotgun (WGS) entry which is preliminary data.</text>
</comment>
<dbReference type="InterPro" id="IPR009038">
    <property type="entry name" value="GOLD_dom"/>
</dbReference>
<dbReference type="InterPro" id="IPR015720">
    <property type="entry name" value="Emp24-like"/>
</dbReference>
<evidence type="ECO:0000256" key="2">
    <source>
        <dbReference type="ARBA" id="ARBA00007104"/>
    </source>
</evidence>
<feature type="signal peptide" evidence="9">
    <location>
        <begin position="1"/>
        <end position="30"/>
    </location>
</feature>
<dbReference type="OrthoDB" id="759142at2759"/>
<dbReference type="Pfam" id="PF01105">
    <property type="entry name" value="EMP24_GP25L"/>
    <property type="match status" value="1"/>
</dbReference>
<gene>
    <name evidence="11" type="ORF">KIW84_023698</name>
</gene>
<dbReference type="Gramene" id="Psat2g126640.1">
    <property type="protein sequence ID" value="Psat2g126640.1.cds"/>
    <property type="gene ID" value="Psat2g126640"/>
</dbReference>
<organism evidence="11 12">
    <name type="scientific">Pisum sativum</name>
    <name type="common">Garden pea</name>
    <name type="synonym">Lathyrus oleraceus</name>
    <dbReference type="NCBI Taxonomy" id="3888"/>
    <lineage>
        <taxon>Eukaryota</taxon>
        <taxon>Viridiplantae</taxon>
        <taxon>Streptophyta</taxon>
        <taxon>Embryophyta</taxon>
        <taxon>Tracheophyta</taxon>
        <taxon>Spermatophyta</taxon>
        <taxon>Magnoliopsida</taxon>
        <taxon>eudicotyledons</taxon>
        <taxon>Gunneridae</taxon>
        <taxon>Pentapetalae</taxon>
        <taxon>rosids</taxon>
        <taxon>fabids</taxon>
        <taxon>Fabales</taxon>
        <taxon>Fabaceae</taxon>
        <taxon>Papilionoideae</taxon>
        <taxon>50 kb inversion clade</taxon>
        <taxon>NPAAA clade</taxon>
        <taxon>Hologalegina</taxon>
        <taxon>IRL clade</taxon>
        <taxon>Fabeae</taxon>
        <taxon>Lathyrus</taxon>
    </lineage>
</organism>
<dbReference type="Gramene" id="Psat02G0369800-T1">
    <property type="protein sequence ID" value="KAI5437678.1"/>
    <property type="gene ID" value="KIW84_023698"/>
</dbReference>
<reference evidence="11 12" key="1">
    <citation type="journal article" date="2022" name="Nat. Genet.">
        <title>Improved pea reference genome and pan-genome highlight genomic features and evolutionary characteristics.</title>
        <authorList>
            <person name="Yang T."/>
            <person name="Liu R."/>
            <person name="Luo Y."/>
            <person name="Hu S."/>
            <person name="Wang D."/>
            <person name="Wang C."/>
            <person name="Pandey M.K."/>
            <person name="Ge S."/>
            <person name="Xu Q."/>
            <person name="Li N."/>
            <person name="Li G."/>
            <person name="Huang Y."/>
            <person name="Saxena R.K."/>
            <person name="Ji Y."/>
            <person name="Li M."/>
            <person name="Yan X."/>
            <person name="He Y."/>
            <person name="Liu Y."/>
            <person name="Wang X."/>
            <person name="Xiang C."/>
            <person name="Varshney R.K."/>
            <person name="Ding H."/>
            <person name="Gao S."/>
            <person name="Zong X."/>
        </authorList>
    </citation>
    <scope>NUCLEOTIDE SEQUENCE [LARGE SCALE GENOMIC DNA]</scope>
    <source>
        <strain evidence="11 12">cv. Zhongwan 6</strain>
    </source>
</reference>
<dbReference type="SMART" id="SM01190">
    <property type="entry name" value="EMP24_GP25L"/>
    <property type="match status" value="1"/>
</dbReference>
<evidence type="ECO:0000256" key="7">
    <source>
        <dbReference type="RuleBase" id="RU003827"/>
    </source>
</evidence>
<evidence type="ECO:0000256" key="3">
    <source>
        <dbReference type="ARBA" id="ARBA00022692"/>
    </source>
</evidence>
<proteinExistence type="inferred from homology"/>
<evidence type="ECO:0000313" key="11">
    <source>
        <dbReference type="EMBL" id="KAI5437678.1"/>
    </source>
</evidence>
<comment type="similarity">
    <text evidence="2 7">Belongs to the EMP24/GP25L family.</text>
</comment>
<keyword evidence="6 8" id="KW-0472">Membrane</keyword>
<evidence type="ECO:0000256" key="6">
    <source>
        <dbReference type="ARBA" id="ARBA00023136"/>
    </source>
</evidence>
<dbReference type="EMBL" id="JAMSHJ010000002">
    <property type="protein sequence ID" value="KAI5437678.1"/>
    <property type="molecule type" value="Genomic_DNA"/>
</dbReference>
<protein>
    <recommendedName>
        <fullName evidence="10">GOLD domain-containing protein</fullName>
    </recommendedName>
</protein>
<evidence type="ECO:0000313" key="12">
    <source>
        <dbReference type="Proteomes" id="UP001058974"/>
    </source>
</evidence>
<feature type="chain" id="PRO_5038505267" description="GOLD domain-containing protein" evidence="9">
    <location>
        <begin position="31"/>
        <end position="224"/>
    </location>
</feature>
<dbReference type="Gramene" id="PSAT_LOCUS8833_t1">
    <property type="protein sequence ID" value="CAL5188666.1"/>
    <property type="gene ID" value="PSAT_LOCUS8833"/>
</dbReference>
<evidence type="ECO:0000256" key="8">
    <source>
        <dbReference type="SAM" id="Phobius"/>
    </source>
</evidence>
<evidence type="ECO:0000256" key="4">
    <source>
        <dbReference type="ARBA" id="ARBA00022729"/>
    </source>
</evidence>
<accession>A0A9D5B8C9</accession>
<evidence type="ECO:0000256" key="5">
    <source>
        <dbReference type="ARBA" id="ARBA00022989"/>
    </source>
</evidence>
<dbReference type="AlphaFoldDB" id="A0A9D5B8C9"/>
<sequence>MNMFVLNTQHSFSLFLLLVSMALFSHSVQPMRFDLPYSKRNSVRCFSEEIKKNSMVVGNYSIVNPNEALPLPSNHTITVQVSTHGGMAKYHLAEKIQAGKFSFTAYQSGDYLICFVDTTKDPQVTLSIDFEFRVGVEAVDRFNIAKKSHVDRMAQEVQIMYEMALSIKEEMTYLLERNTEMLDLNYVTDNRMFLLIFVSFFVCFSVAGLQLWHLKTFFHKNKLI</sequence>
<dbReference type="Proteomes" id="UP001058974">
    <property type="component" value="Chromosome 2"/>
</dbReference>
<keyword evidence="5 8" id="KW-1133">Transmembrane helix</keyword>
<feature type="transmembrane region" description="Helical" evidence="8">
    <location>
        <begin position="192"/>
        <end position="212"/>
    </location>
</feature>
<keyword evidence="3 7" id="KW-0812">Transmembrane</keyword>
<dbReference type="PANTHER" id="PTHR22811">
    <property type="entry name" value="TRANSMEMBRANE EMP24 DOMAIN-CONTAINING PROTEIN"/>
    <property type="match status" value="1"/>
</dbReference>
<comment type="subcellular location">
    <subcellularLocation>
        <location evidence="1 7">Membrane</location>
        <topology evidence="1 7">Single-pass type I membrane protein</topology>
    </subcellularLocation>
</comment>
<dbReference type="GO" id="GO:0016020">
    <property type="term" value="C:membrane"/>
    <property type="evidence" value="ECO:0007669"/>
    <property type="project" value="UniProtKB-SubCell"/>
</dbReference>